<dbReference type="Proteomes" id="UP001198439">
    <property type="component" value="Unassembled WGS sequence"/>
</dbReference>
<dbReference type="AlphaFoldDB" id="A0AAW4VR31"/>
<comment type="caution">
    <text evidence="1">The sequence shown here is derived from an EMBL/GenBank/DDBJ whole genome shotgun (WGS) entry which is preliminary data.</text>
</comment>
<protein>
    <submittedName>
        <fullName evidence="1">Uncharacterized protein</fullName>
    </submittedName>
</protein>
<gene>
    <name evidence="1" type="ORF">LJD69_13405</name>
</gene>
<evidence type="ECO:0000313" key="2">
    <source>
        <dbReference type="Proteomes" id="UP001198439"/>
    </source>
</evidence>
<reference evidence="1" key="1">
    <citation type="submission" date="2021-10" db="EMBL/GenBank/DDBJ databases">
        <title>Collection of gut derived symbiotic bacterial strains cultured from healthy donors.</title>
        <authorList>
            <person name="Lin H."/>
            <person name="Littmann E."/>
            <person name="Kohout C."/>
            <person name="Pamer E.G."/>
        </authorList>
    </citation>
    <scope>NUCLEOTIDE SEQUENCE</scope>
    <source>
        <strain evidence="1">DFI.4.48</strain>
    </source>
</reference>
<sequence>AKSSIVGVPTGLLASRICFLFPSMKIPPEKPFSSNLTFPNSAVKNNANKIFRILEFNTHWYDENPINHALCECTISRNQQGQAG</sequence>
<dbReference type="RefSeq" id="WP_227280166.1">
    <property type="nucleotide sequence ID" value="NZ_JAJDKZ010000173.1"/>
</dbReference>
<accession>A0AAW4VR31</accession>
<organism evidence="1 2">
    <name type="scientific">Faecalibacillus faecis</name>
    <dbReference type="NCBI Taxonomy" id="1982628"/>
    <lineage>
        <taxon>Bacteria</taxon>
        <taxon>Bacillati</taxon>
        <taxon>Bacillota</taxon>
        <taxon>Erysipelotrichia</taxon>
        <taxon>Erysipelotrichales</taxon>
        <taxon>Coprobacillaceae</taxon>
        <taxon>Faecalibacillus</taxon>
    </lineage>
</organism>
<name>A0AAW4VR31_9FIRM</name>
<dbReference type="EMBL" id="JAJDKZ010000173">
    <property type="protein sequence ID" value="MCB8611584.1"/>
    <property type="molecule type" value="Genomic_DNA"/>
</dbReference>
<feature type="non-terminal residue" evidence="1">
    <location>
        <position position="1"/>
    </location>
</feature>
<proteinExistence type="predicted"/>
<evidence type="ECO:0000313" key="1">
    <source>
        <dbReference type="EMBL" id="MCB8611584.1"/>
    </source>
</evidence>